<reference evidence="1 2" key="2">
    <citation type="journal article" date="2007" name="PLoS Biol.">
        <title>Principles of genome evolution in the Drosophila melanogaster species group.</title>
        <authorList>
            <person name="Ranz J.M."/>
            <person name="Maurin D."/>
            <person name="Chan Y.S."/>
            <person name="von Grotthuss M."/>
            <person name="Hillier L.W."/>
            <person name="Roote J."/>
            <person name="Ashburner M."/>
            <person name="Bergman C.M."/>
        </authorList>
    </citation>
    <scope>NUCLEOTIDE SEQUENCE [LARGE SCALE GENOMIC DNA]</scope>
    <source>
        <strain evidence="2">Tai18E2 / Tucson 14021-0261.01</strain>
    </source>
</reference>
<keyword evidence="2" id="KW-1185">Reference proteome</keyword>
<evidence type="ECO:0000313" key="1">
    <source>
        <dbReference type="EMBL" id="EDW90675.1"/>
    </source>
</evidence>
<dbReference type="OMA" id="LIHIEHN"/>
<dbReference type="EMBL" id="CM000158">
    <property type="protein sequence ID" value="EDW90675.1"/>
    <property type="molecule type" value="Genomic_DNA"/>
</dbReference>
<protein>
    <submittedName>
        <fullName evidence="1">Uncharacterized protein</fullName>
    </submittedName>
</protein>
<name>B4P4V4_DROYA</name>
<sequence length="211" mass="24828">MTKQLKEILQTNEYNIVPRPLSSLIRLIHIEHNYNCIPPDNQPGIQSKRTLRQLVSSLHAEKNLGPLDFADLKEHVLRADVILRRLRRFLASKRRFIDFRPMSVLQEAIVQHLAAEMRCTTRFYDVQDGRRYLVAYRPGIGPNSFELRARQGDLSGDLNQTRMCLRKKKLKSHKKTQLDLRQMAEHSRRLGRKILEKFSAKYKAVRRNEET</sequence>
<accession>B4P4V4</accession>
<organism evidence="1 2">
    <name type="scientific">Drosophila yakuba</name>
    <name type="common">Fruit fly</name>
    <dbReference type="NCBI Taxonomy" id="7245"/>
    <lineage>
        <taxon>Eukaryota</taxon>
        <taxon>Metazoa</taxon>
        <taxon>Ecdysozoa</taxon>
        <taxon>Arthropoda</taxon>
        <taxon>Hexapoda</taxon>
        <taxon>Insecta</taxon>
        <taxon>Pterygota</taxon>
        <taxon>Neoptera</taxon>
        <taxon>Endopterygota</taxon>
        <taxon>Diptera</taxon>
        <taxon>Brachycera</taxon>
        <taxon>Muscomorpha</taxon>
        <taxon>Ephydroidea</taxon>
        <taxon>Drosophilidae</taxon>
        <taxon>Drosophila</taxon>
        <taxon>Sophophora</taxon>
    </lineage>
</organism>
<dbReference type="KEGG" id="dya:Dyak_GE12512"/>
<dbReference type="Proteomes" id="UP000002282">
    <property type="component" value="Chromosome 2R"/>
</dbReference>
<dbReference type="AlphaFoldDB" id="B4P4V4"/>
<gene>
    <name evidence="1" type="primary">Dyak\GE12512</name>
    <name evidence="1" type="synonym">dyak_GLEANR_12760</name>
    <name evidence="1" type="synonym">GE12512</name>
    <name evidence="1" type="ORF">Dyak_GE12512</name>
</gene>
<proteinExistence type="predicted"/>
<dbReference type="PhylomeDB" id="B4P4V4"/>
<reference evidence="1 2" key="1">
    <citation type="journal article" date="2007" name="Nature">
        <title>Evolution of genes and genomes on the Drosophila phylogeny.</title>
        <authorList>
            <consortium name="Drosophila 12 Genomes Consortium"/>
            <person name="Clark A.G."/>
            <person name="Eisen M.B."/>
            <person name="Smith D.R."/>
            <person name="Bergman C.M."/>
            <person name="Oliver B."/>
            <person name="Markow T.A."/>
            <person name="Kaufman T.C."/>
            <person name="Kellis M."/>
            <person name="Gelbart W."/>
            <person name="Iyer V.N."/>
            <person name="Pollard D.A."/>
            <person name="Sackton T.B."/>
            <person name="Larracuente A.M."/>
            <person name="Singh N.D."/>
            <person name="Abad J.P."/>
            <person name="Abt D.N."/>
            <person name="Adryan B."/>
            <person name="Aguade M."/>
            <person name="Akashi H."/>
            <person name="Anderson W.W."/>
            <person name="Aquadro C.F."/>
            <person name="Ardell D.H."/>
            <person name="Arguello R."/>
            <person name="Artieri C.G."/>
            <person name="Barbash D.A."/>
            <person name="Barker D."/>
            <person name="Barsanti P."/>
            <person name="Batterham P."/>
            <person name="Batzoglou S."/>
            <person name="Begun D."/>
            <person name="Bhutkar A."/>
            <person name="Blanco E."/>
            <person name="Bosak S.A."/>
            <person name="Bradley R.K."/>
            <person name="Brand A.D."/>
            <person name="Brent M.R."/>
            <person name="Brooks A.N."/>
            <person name="Brown R.H."/>
            <person name="Butlin R.K."/>
            <person name="Caggese C."/>
            <person name="Calvi B.R."/>
            <person name="Bernardo de Carvalho A."/>
            <person name="Caspi A."/>
            <person name="Castrezana S."/>
            <person name="Celniker S.E."/>
            <person name="Chang J.L."/>
            <person name="Chapple C."/>
            <person name="Chatterji S."/>
            <person name="Chinwalla A."/>
            <person name="Civetta A."/>
            <person name="Clifton S.W."/>
            <person name="Comeron J.M."/>
            <person name="Costello J.C."/>
            <person name="Coyne J.A."/>
            <person name="Daub J."/>
            <person name="David R.G."/>
            <person name="Delcher A.L."/>
            <person name="Delehaunty K."/>
            <person name="Do C.B."/>
            <person name="Ebling H."/>
            <person name="Edwards K."/>
            <person name="Eickbush T."/>
            <person name="Evans J.D."/>
            <person name="Filipski A."/>
            <person name="Findeiss S."/>
            <person name="Freyhult E."/>
            <person name="Fulton L."/>
            <person name="Fulton R."/>
            <person name="Garcia A.C."/>
            <person name="Gardiner A."/>
            <person name="Garfield D.A."/>
            <person name="Garvin B.E."/>
            <person name="Gibson G."/>
            <person name="Gilbert D."/>
            <person name="Gnerre S."/>
            <person name="Godfrey J."/>
            <person name="Good R."/>
            <person name="Gotea V."/>
            <person name="Gravely B."/>
            <person name="Greenberg A.J."/>
            <person name="Griffiths-Jones S."/>
            <person name="Gross S."/>
            <person name="Guigo R."/>
            <person name="Gustafson E.A."/>
            <person name="Haerty W."/>
            <person name="Hahn M.W."/>
            <person name="Halligan D.L."/>
            <person name="Halpern A.L."/>
            <person name="Halter G.M."/>
            <person name="Han M.V."/>
            <person name="Heger A."/>
            <person name="Hillier L."/>
            <person name="Hinrichs A.S."/>
            <person name="Holmes I."/>
            <person name="Hoskins R.A."/>
            <person name="Hubisz M.J."/>
            <person name="Hultmark D."/>
            <person name="Huntley M.A."/>
            <person name="Jaffe D.B."/>
            <person name="Jagadeeshan S."/>
            <person name="Jeck W.R."/>
            <person name="Johnson J."/>
            <person name="Jones C.D."/>
            <person name="Jordan W.C."/>
            <person name="Karpen G.H."/>
            <person name="Kataoka E."/>
            <person name="Keightley P.D."/>
            <person name="Kheradpour P."/>
            <person name="Kirkness E.F."/>
            <person name="Koerich L.B."/>
            <person name="Kristiansen K."/>
            <person name="Kudrna D."/>
            <person name="Kulathinal R.J."/>
            <person name="Kumar S."/>
            <person name="Kwok R."/>
            <person name="Lander E."/>
            <person name="Langley C.H."/>
            <person name="Lapoint R."/>
            <person name="Lazzaro B.P."/>
            <person name="Lee S.J."/>
            <person name="Levesque L."/>
            <person name="Li R."/>
            <person name="Lin C.F."/>
            <person name="Lin M.F."/>
            <person name="Lindblad-Toh K."/>
            <person name="Llopart A."/>
            <person name="Long M."/>
            <person name="Low L."/>
            <person name="Lozovsky E."/>
            <person name="Lu J."/>
            <person name="Luo M."/>
            <person name="Machado C.A."/>
            <person name="Makalowski W."/>
            <person name="Marzo M."/>
            <person name="Matsuda M."/>
            <person name="Matzkin L."/>
            <person name="McAllister B."/>
            <person name="McBride C.S."/>
            <person name="McKernan B."/>
            <person name="McKernan K."/>
            <person name="Mendez-Lago M."/>
            <person name="Minx P."/>
            <person name="Mollenhauer M.U."/>
            <person name="Montooth K."/>
            <person name="Mount S.M."/>
            <person name="Mu X."/>
            <person name="Myers E."/>
            <person name="Negre B."/>
            <person name="Newfeld S."/>
            <person name="Nielsen R."/>
            <person name="Noor M.A."/>
            <person name="O'Grady P."/>
            <person name="Pachter L."/>
            <person name="Papaceit M."/>
            <person name="Parisi M.J."/>
            <person name="Parisi M."/>
            <person name="Parts L."/>
            <person name="Pedersen J.S."/>
            <person name="Pesole G."/>
            <person name="Phillippy A.M."/>
            <person name="Ponting C.P."/>
            <person name="Pop M."/>
            <person name="Porcelli D."/>
            <person name="Powell J.R."/>
            <person name="Prohaska S."/>
            <person name="Pruitt K."/>
            <person name="Puig M."/>
            <person name="Quesneville H."/>
            <person name="Ram K.R."/>
            <person name="Rand D."/>
            <person name="Rasmussen M.D."/>
            <person name="Reed L.K."/>
            <person name="Reenan R."/>
            <person name="Reily A."/>
            <person name="Remington K.A."/>
            <person name="Rieger T.T."/>
            <person name="Ritchie M.G."/>
            <person name="Robin C."/>
            <person name="Rogers Y.H."/>
            <person name="Rohde C."/>
            <person name="Rozas J."/>
            <person name="Rubenfield M.J."/>
            <person name="Ruiz A."/>
            <person name="Russo S."/>
            <person name="Salzberg S.L."/>
            <person name="Sanchez-Gracia A."/>
            <person name="Saranga D.J."/>
            <person name="Sato H."/>
            <person name="Schaeffer S.W."/>
            <person name="Schatz M.C."/>
            <person name="Schlenke T."/>
            <person name="Schwartz R."/>
            <person name="Segarra C."/>
            <person name="Singh R.S."/>
            <person name="Sirot L."/>
            <person name="Sirota M."/>
            <person name="Sisneros N.B."/>
            <person name="Smith C.D."/>
            <person name="Smith T.F."/>
            <person name="Spieth J."/>
            <person name="Stage D.E."/>
            <person name="Stark A."/>
            <person name="Stephan W."/>
            <person name="Strausberg R.L."/>
            <person name="Strempel S."/>
            <person name="Sturgill D."/>
            <person name="Sutton G."/>
            <person name="Sutton G.G."/>
            <person name="Tao W."/>
            <person name="Teichmann S."/>
            <person name="Tobari Y.N."/>
            <person name="Tomimura Y."/>
            <person name="Tsolas J.M."/>
            <person name="Valente V.L."/>
            <person name="Venter E."/>
            <person name="Venter J.C."/>
            <person name="Vicario S."/>
            <person name="Vieira F.G."/>
            <person name="Vilella A.J."/>
            <person name="Villasante A."/>
            <person name="Walenz B."/>
            <person name="Wang J."/>
            <person name="Wasserman M."/>
            <person name="Watts T."/>
            <person name="Wilson D."/>
            <person name="Wilson R.K."/>
            <person name="Wing R.A."/>
            <person name="Wolfner M.F."/>
            <person name="Wong A."/>
            <person name="Wong G.K."/>
            <person name="Wu C.I."/>
            <person name="Wu G."/>
            <person name="Yamamoto D."/>
            <person name="Yang H.P."/>
            <person name="Yang S.P."/>
            <person name="Yorke J.A."/>
            <person name="Yoshida K."/>
            <person name="Zdobnov E."/>
            <person name="Zhang P."/>
            <person name="Zhang Y."/>
            <person name="Zimin A.V."/>
            <person name="Baldwin J."/>
            <person name="Abdouelleil A."/>
            <person name="Abdulkadir J."/>
            <person name="Abebe A."/>
            <person name="Abera B."/>
            <person name="Abreu J."/>
            <person name="Acer S.C."/>
            <person name="Aftuck L."/>
            <person name="Alexander A."/>
            <person name="An P."/>
            <person name="Anderson E."/>
            <person name="Anderson S."/>
            <person name="Arachi H."/>
            <person name="Azer M."/>
            <person name="Bachantsang P."/>
            <person name="Barry A."/>
            <person name="Bayul T."/>
            <person name="Berlin A."/>
            <person name="Bessette D."/>
            <person name="Bloom T."/>
            <person name="Blye J."/>
            <person name="Boguslavskiy L."/>
            <person name="Bonnet C."/>
            <person name="Boukhgalter B."/>
            <person name="Bourzgui I."/>
            <person name="Brown A."/>
            <person name="Cahill P."/>
            <person name="Channer S."/>
            <person name="Cheshatsang Y."/>
            <person name="Chuda L."/>
            <person name="Citroen M."/>
            <person name="Collymore A."/>
            <person name="Cooke P."/>
            <person name="Costello M."/>
            <person name="D'Aco K."/>
            <person name="Daza R."/>
            <person name="De Haan G."/>
            <person name="DeGray S."/>
            <person name="DeMaso C."/>
            <person name="Dhargay N."/>
            <person name="Dooley K."/>
            <person name="Dooley E."/>
            <person name="Doricent M."/>
            <person name="Dorje P."/>
            <person name="Dorjee K."/>
            <person name="Dupes A."/>
            <person name="Elong R."/>
            <person name="Falk J."/>
            <person name="Farina A."/>
            <person name="Faro S."/>
            <person name="Ferguson D."/>
            <person name="Fisher S."/>
            <person name="Foley C.D."/>
            <person name="Franke A."/>
            <person name="Friedrich D."/>
            <person name="Gadbois L."/>
            <person name="Gearin G."/>
            <person name="Gearin C.R."/>
            <person name="Giannoukos G."/>
            <person name="Goode T."/>
            <person name="Graham J."/>
            <person name="Grandbois E."/>
            <person name="Grewal S."/>
            <person name="Gyaltsen K."/>
            <person name="Hafez N."/>
            <person name="Hagos B."/>
            <person name="Hall J."/>
            <person name="Henson C."/>
            <person name="Hollinger A."/>
            <person name="Honan T."/>
            <person name="Huard M.D."/>
            <person name="Hughes L."/>
            <person name="Hurhula B."/>
            <person name="Husby M.E."/>
            <person name="Kamat A."/>
            <person name="Kanga B."/>
            <person name="Kashin S."/>
            <person name="Khazanovich D."/>
            <person name="Kisner P."/>
            <person name="Lance K."/>
            <person name="Lara M."/>
            <person name="Lee W."/>
            <person name="Lennon N."/>
            <person name="Letendre F."/>
            <person name="LeVine R."/>
            <person name="Lipovsky A."/>
            <person name="Liu X."/>
            <person name="Liu J."/>
            <person name="Liu S."/>
            <person name="Lokyitsang T."/>
            <person name="Lokyitsang Y."/>
            <person name="Lubonja R."/>
            <person name="Lui A."/>
            <person name="MacDonald P."/>
            <person name="Magnisalis V."/>
            <person name="Maru K."/>
            <person name="Matthews C."/>
            <person name="McCusker W."/>
            <person name="McDonough S."/>
            <person name="Mehta T."/>
            <person name="Meldrim J."/>
            <person name="Meneus L."/>
            <person name="Mihai O."/>
            <person name="Mihalev A."/>
            <person name="Mihova T."/>
            <person name="Mittelman R."/>
            <person name="Mlenga V."/>
            <person name="Montmayeur A."/>
            <person name="Mulrain L."/>
            <person name="Navidi A."/>
            <person name="Naylor J."/>
            <person name="Negash T."/>
            <person name="Nguyen T."/>
            <person name="Nguyen N."/>
            <person name="Nicol R."/>
            <person name="Norbu C."/>
            <person name="Norbu N."/>
            <person name="Novod N."/>
            <person name="O'Neill B."/>
            <person name="Osman S."/>
            <person name="Markiewicz E."/>
            <person name="Oyono O.L."/>
            <person name="Patti C."/>
            <person name="Phunkhang P."/>
            <person name="Pierre F."/>
            <person name="Priest M."/>
            <person name="Raghuraman S."/>
            <person name="Rege F."/>
            <person name="Reyes R."/>
            <person name="Rise C."/>
            <person name="Rogov P."/>
            <person name="Ross K."/>
            <person name="Ryan E."/>
            <person name="Settipalli S."/>
            <person name="Shea T."/>
            <person name="Sherpa N."/>
            <person name="Shi L."/>
            <person name="Shih D."/>
            <person name="Sparrow T."/>
            <person name="Spaulding J."/>
            <person name="Stalker J."/>
            <person name="Stange-Thomann N."/>
            <person name="Stavropoulos S."/>
            <person name="Stone C."/>
            <person name="Strader C."/>
            <person name="Tesfaye S."/>
            <person name="Thomson T."/>
            <person name="Thoulutsang Y."/>
            <person name="Thoulutsang D."/>
            <person name="Topham K."/>
            <person name="Topping I."/>
            <person name="Tsamla T."/>
            <person name="Vassiliev H."/>
            <person name="Vo A."/>
            <person name="Wangchuk T."/>
            <person name="Wangdi T."/>
            <person name="Weiand M."/>
            <person name="Wilkinson J."/>
            <person name="Wilson A."/>
            <person name="Yadav S."/>
            <person name="Young G."/>
            <person name="Yu Q."/>
            <person name="Zembek L."/>
            <person name="Zhong D."/>
            <person name="Zimmer A."/>
            <person name="Zwirko Z."/>
            <person name="Jaffe D.B."/>
            <person name="Alvarez P."/>
            <person name="Brockman W."/>
            <person name="Butler J."/>
            <person name="Chin C."/>
            <person name="Gnerre S."/>
            <person name="Grabherr M."/>
            <person name="Kleber M."/>
            <person name="Mauceli E."/>
            <person name="MacCallum I."/>
        </authorList>
    </citation>
    <scope>NUCLEOTIDE SEQUENCE [LARGE SCALE GENOMIC DNA]</scope>
    <source>
        <strain evidence="2">Tai18E2 / Tucson 14021-0261.01</strain>
    </source>
</reference>
<dbReference type="OrthoDB" id="7868960at2759"/>
<dbReference type="HOGENOM" id="CLU_1290155_0_0_1"/>
<evidence type="ECO:0000313" key="2">
    <source>
        <dbReference type="Proteomes" id="UP000002282"/>
    </source>
</evidence>